<evidence type="ECO:0000313" key="21">
    <source>
        <dbReference type="Proteomes" id="UP001307889"/>
    </source>
</evidence>
<proteinExistence type="inferred from homology"/>
<keyword evidence="5" id="KW-0732">Signal</keyword>
<dbReference type="InterPro" id="IPR000337">
    <property type="entry name" value="GPCR_3"/>
</dbReference>
<evidence type="ECO:0000256" key="8">
    <source>
        <dbReference type="ARBA" id="ARBA00023040"/>
    </source>
</evidence>
<dbReference type="InterPro" id="IPR017978">
    <property type="entry name" value="GPCR_3_C"/>
</dbReference>
<feature type="transmembrane region" description="Helical" evidence="18">
    <location>
        <begin position="325"/>
        <end position="346"/>
    </location>
</feature>
<evidence type="ECO:0000313" key="20">
    <source>
        <dbReference type="EMBL" id="BES90661.1"/>
    </source>
</evidence>
<dbReference type="InterPro" id="IPR043458">
    <property type="entry name" value="GPR158/179"/>
</dbReference>
<dbReference type="EMBL" id="AP028910">
    <property type="protein sequence ID" value="BES90661.1"/>
    <property type="molecule type" value="Genomic_DNA"/>
</dbReference>
<keyword evidence="11 20" id="KW-0675">Receptor</keyword>
<feature type="transmembrane region" description="Helical" evidence="18">
    <location>
        <begin position="404"/>
        <end position="428"/>
    </location>
</feature>
<dbReference type="Gene3D" id="3.30.450.20">
    <property type="entry name" value="PAS domain"/>
    <property type="match status" value="1"/>
</dbReference>
<evidence type="ECO:0000256" key="3">
    <source>
        <dbReference type="ARBA" id="ARBA00022475"/>
    </source>
</evidence>
<dbReference type="PROSITE" id="PS50259">
    <property type="entry name" value="G_PROTEIN_RECEP_F3_4"/>
    <property type="match status" value="1"/>
</dbReference>
<accession>A0ABN7AIE8</accession>
<keyword evidence="15" id="KW-0966">Cell projection</keyword>
<evidence type="ECO:0000256" key="5">
    <source>
        <dbReference type="ARBA" id="ARBA00022729"/>
    </source>
</evidence>
<dbReference type="Pfam" id="PF00003">
    <property type="entry name" value="7tm_3"/>
    <property type="match status" value="1"/>
</dbReference>
<evidence type="ECO:0000256" key="11">
    <source>
        <dbReference type="ARBA" id="ARBA00023170"/>
    </source>
</evidence>
<sequence>MLALGDTSSTSSSFVCVSAGRLCPLALGYNSYAFNDTAHTDRVPDEILSVGYEDGKWSKPYYDCGGGNIWMLTYTVPFFGYANGSYFFKGTSGIDIDLRRVDIDQCPLPRGSTQLNIFAASDKCKKRTTECVPVGGLGFRRGSYKCVCKRGFYFPDTRALNRYYNGTQIEEEYEKLMLGESSDYNQSGVFECLACAEGCEVCLDESPCVVSLNWLLRTAILVLSCLPLSCLPFVLVFTWKYANVKVVRAASPVLLRVITLGAFFIYCTTIVMYPRPNIVTCTARVWLREIGFSLTYGALMLKTWRISVIFRVRSAKAVKITDMDLLKRLGMIVAVFSVLLVIRTLVAPPKVIVGKTADDLKAYLCQTDWWDHSFTILEVLFLIWGIRLCIVVRKAPSEFNESRFISMAIYNEFLLSLFLNISMLFLQSPANPDLLYIIFFCHTQMTVTLLLCFIFGSKAYLVFKGLGKSEDAISTAPQVHITKFINKQRTATSQYAVSTNSSTAGVDLKLTEQDVQEEFKRLYLQLEQLKEKNMRHGNRHLAARINAMQEAGRLQTTDETEETALDKTEESSFSNFNDSQGDGSQGKKIQGDCNDSIVHQSTKESLAKGSIQACEPILTDLALSKAVAKVGPNGKNNGKLPENGKGESTSAPGEATKAKVAPQVPARGMNKSMSKMPVHLNLDDTNRFTEEVTV</sequence>
<keyword evidence="10" id="KW-1015">Disulfide bond</keyword>
<keyword evidence="9 18" id="KW-0472">Membrane</keyword>
<keyword evidence="13" id="KW-0807">Transducer</keyword>
<evidence type="ECO:0000256" key="12">
    <source>
        <dbReference type="ARBA" id="ARBA00023180"/>
    </source>
</evidence>
<evidence type="ECO:0000256" key="4">
    <source>
        <dbReference type="ARBA" id="ARBA00022692"/>
    </source>
</evidence>
<reference evidence="20 21" key="1">
    <citation type="submission" date="2023-09" db="EMBL/GenBank/DDBJ databases">
        <title>Nesidiocoris tenuis whole genome shotgun sequence.</title>
        <authorList>
            <person name="Shibata T."/>
            <person name="Shimoda M."/>
            <person name="Kobayashi T."/>
            <person name="Uehara T."/>
        </authorList>
    </citation>
    <scope>NUCLEOTIDE SEQUENCE [LARGE SCALE GENOMIC DNA]</scope>
    <source>
        <strain evidence="20 21">Japan</strain>
    </source>
</reference>
<evidence type="ECO:0000256" key="13">
    <source>
        <dbReference type="ARBA" id="ARBA00023224"/>
    </source>
</evidence>
<feature type="region of interest" description="Disordered" evidence="17">
    <location>
        <begin position="631"/>
        <end position="680"/>
    </location>
</feature>
<evidence type="ECO:0000256" key="17">
    <source>
        <dbReference type="SAM" id="MobiDB-lite"/>
    </source>
</evidence>
<keyword evidence="21" id="KW-1185">Reference proteome</keyword>
<evidence type="ECO:0000259" key="19">
    <source>
        <dbReference type="PROSITE" id="PS50259"/>
    </source>
</evidence>
<evidence type="ECO:0000256" key="1">
    <source>
        <dbReference type="ARBA" id="ARBA00004487"/>
    </source>
</evidence>
<evidence type="ECO:0000256" key="18">
    <source>
        <dbReference type="SAM" id="Phobius"/>
    </source>
</evidence>
<dbReference type="PANTHER" id="PTHR32546">
    <property type="entry name" value="G-PROTEIN COUPLED RECEPTOR 158-RELATED"/>
    <property type="match status" value="1"/>
</dbReference>
<evidence type="ECO:0000256" key="6">
    <source>
        <dbReference type="ARBA" id="ARBA00022989"/>
    </source>
</evidence>
<feature type="domain" description="G-protein coupled receptors family 3 profile" evidence="19">
    <location>
        <begin position="216"/>
        <end position="463"/>
    </location>
</feature>
<gene>
    <name evidence="20" type="ORF">NTJ_03469</name>
</gene>
<feature type="region of interest" description="Disordered" evidence="17">
    <location>
        <begin position="549"/>
        <end position="592"/>
    </location>
</feature>
<comment type="subcellular location">
    <subcellularLocation>
        <location evidence="1">Cell projection</location>
        <location evidence="1">Neuron projection</location>
    </subcellularLocation>
    <subcellularLocation>
        <location evidence="16">Postsynaptic cell membrane</location>
        <topology evidence="16">Multi-pass membrane protein</topology>
    </subcellularLocation>
</comment>
<dbReference type="CDD" id="cd15293">
    <property type="entry name" value="7tmC_GPR158-like"/>
    <property type="match status" value="1"/>
</dbReference>
<dbReference type="Pfam" id="PF22572">
    <property type="entry name" value="GPR158_179_EC"/>
    <property type="match status" value="1"/>
</dbReference>
<protein>
    <submittedName>
        <fullName evidence="20">7 transmembrane sweet-taste receptor of 3 GCPR</fullName>
    </submittedName>
</protein>
<dbReference type="Proteomes" id="UP001307889">
    <property type="component" value="Chromosome 2"/>
</dbReference>
<comment type="similarity">
    <text evidence="2">Belongs to the G-protein coupled receptor 3 family.</text>
</comment>
<feature type="compositionally biased region" description="Polar residues" evidence="17">
    <location>
        <begin position="571"/>
        <end position="582"/>
    </location>
</feature>
<keyword evidence="12" id="KW-0325">Glycoprotein</keyword>
<dbReference type="PRINTS" id="PR00248">
    <property type="entry name" value="GPCRMGR"/>
</dbReference>
<feature type="transmembrane region" description="Helical" evidence="18">
    <location>
        <begin position="214"/>
        <end position="241"/>
    </location>
</feature>
<keyword evidence="4 18" id="KW-0812">Transmembrane</keyword>
<dbReference type="InterPro" id="IPR054714">
    <property type="entry name" value="GPR158_179_extracellular"/>
</dbReference>
<keyword evidence="8" id="KW-0297">G-protein coupled receptor</keyword>
<keyword evidence="7" id="KW-0770">Synapse</keyword>
<feature type="transmembrane region" description="Helical" evidence="18">
    <location>
        <begin position="253"/>
        <end position="273"/>
    </location>
</feature>
<dbReference type="PANTHER" id="PTHR32546:SF29">
    <property type="entry name" value="G-PROTEIN COUPLED RECEPTORS FAMILY 3 PROFILE DOMAIN-CONTAINING PROTEIN"/>
    <property type="match status" value="1"/>
</dbReference>
<keyword evidence="3" id="KW-1003">Cell membrane</keyword>
<feature type="transmembrane region" description="Helical" evidence="18">
    <location>
        <begin position="373"/>
        <end position="392"/>
    </location>
</feature>
<feature type="transmembrane region" description="Helical" evidence="18">
    <location>
        <begin position="285"/>
        <end position="304"/>
    </location>
</feature>
<keyword evidence="14" id="KW-0628">Postsynaptic cell membrane</keyword>
<evidence type="ECO:0000256" key="10">
    <source>
        <dbReference type="ARBA" id="ARBA00023157"/>
    </source>
</evidence>
<evidence type="ECO:0000256" key="15">
    <source>
        <dbReference type="ARBA" id="ARBA00023273"/>
    </source>
</evidence>
<evidence type="ECO:0000256" key="9">
    <source>
        <dbReference type="ARBA" id="ARBA00023136"/>
    </source>
</evidence>
<keyword evidence="6 18" id="KW-1133">Transmembrane helix</keyword>
<evidence type="ECO:0000256" key="16">
    <source>
        <dbReference type="ARBA" id="ARBA00034104"/>
    </source>
</evidence>
<feature type="transmembrane region" description="Helical" evidence="18">
    <location>
        <begin position="434"/>
        <end position="456"/>
    </location>
</feature>
<evidence type="ECO:0000256" key="14">
    <source>
        <dbReference type="ARBA" id="ARBA00023257"/>
    </source>
</evidence>
<name>A0ABN7AIE8_9HEMI</name>
<evidence type="ECO:0000256" key="7">
    <source>
        <dbReference type="ARBA" id="ARBA00023018"/>
    </source>
</evidence>
<evidence type="ECO:0000256" key="2">
    <source>
        <dbReference type="ARBA" id="ARBA00007242"/>
    </source>
</evidence>
<organism evidence="20 21">
    <name type="scientific">Nesidiocoris tenuis</name>
    <dbReference type="NCBI Taxonomy" id="355587"/>
    <lineage>
        <taxon>Eukaryota</taxon>
        <taxon>Metazoa</taxon>
        <taxon>Ecdysozoa</taxon>
        <taxon>Arthropoda</taxon>
        <taxon>Hexapoda</taxon>
        <taxon>Insecta</taxon>
        <taxon>Pterygota</taxon>
        <taxon>Neoptera</taxon>
        <taxon>Paraneoptera</taxon>
        <taxon>Hemiptera</taxon>
        <taxon>Heteroptera</taxon>
        <taxon>Panheteroptera</taxon>
        <taxon>Cimicomorpha</taxon>
        <taxon>Miridae</taxon>
        <taxon>Dicyphina</taxon>
        <taxon>Nesidiocoris</taxon>
    </lineage>
</organism>